<dbReference type="PANTHER" id="PTHR31234">
    <property type="entry name" value="LATE EMBRYOGENESIS ABUNDANT (LEA) HYDROXYPROLINE-RICH GLYCOPROTEIN FAMILY"/>
    <property type="match status" value="1"/>
</dbReference>
<evidence type="ECO:0000256" key="2">
    <source>
        <dbReference type="ARBA" id="ARBA00023136"/>
    </source>
</evidence>
<evidence type="ECO:0000256" key="3">
    <source>
        <dbReference type="SAM" id="MobiDB-lite"/>
    </source>
</evidence>
<dbReference type="GO" id="GO:0098542">
    <property type="term" value="P:defense response to other organism"/>
    <property type="evidence" value="ECO:0007669"/>
    <property type="project" value="InterPro"/>
</dbReference>
<evidence type="ECO:0000313" key="5">
    <source>
        <dbReference type="EMBL" id="KAH0455358.1"/>
    </source>
</evidence>
<feature type="transmembrane region" description="Helical" evidence="4">
    <location>
        <begin position="80"/>
        <end position="106"/>
    </location>
</feature>
<evidence type="ECO:0000256" key="1">
    <source>
        <dbReference type="ARBA" id="ARBA00004370"/>
    </source>
</evidence>
<reference evidence="5 6" key="1">
    <citation type="journal article" date="2021" name="Hortic Res">
        <title>Chromosome-scale assembly of the Dendrobium chrysotoxum genome enhances the understanding of orchid evolution.</title>
        <authorList>
            <person name="Zhang Y."/>
            <person name="Zhang G.Q."/>
            <person name="Zhang D."/>
            <person name="Liu X.D."/>
            <person name="Xu X.Y."/>
            <person name="Sun W.H."/>
            <person name="Yu X."/>
            <person name="Zhu X."/>
            <person name="Wang Z.W."/>
            <person name="Zhao X."/>
            <person name="Zhong W.Y."/>
            <person name="Chen H."/>
            <person name="Yin W.L."/>
            <person name="Huang T."/>
            <person name="Niu S.C."/>
            <person name="Liu Z.J."/>
        </authorList>
    </citation>
    <scope>NUCLEOTIDE SEQUENCE [LARGE SCALE GENOMIC DNA]</scope>
    <source>
        <strain evidence="5">Lindl</strain>
    </source>
</reference>
<dbReference type="GO" id="GO:0005886">
    <property type="term" value="C:plasma membrane"/>
    <property type="evidence" value="ECO:0007669"/>
    <property type="project" value="TreeGrafter"/>
</dbReference>
<protein>
    <recommendedName>
        <fullName evidence="7">Late embryogenesis abundant protein LEA-2 subgroup domain-containing protein</fullName>
    </recommendedName>
</protein>
<dbReference type="PANTHER" id="PTHR31234:SF68">
    <property type="entry name" value="EXPRESSED PROTEIN"/>
    <property type="match status" value="1"/>
</dbReference>
<sequence length="260" mass="29238">MEEGTPSPASRPPLPRPPSSNDKDFSSAIVHAYPPPVTYIVQVPKDQIYRIPPKENARLAEEYRTHLAALRKQRSPCLNFLLRFLCILISIALPLLIATLIFYIVVRPSAPIFNIDRVVMDSKTQREILMDVINPSIGMGYLIEKGSARAAKLSYKERNLADGESPQLNLKARESRSFSLALHGVKKAVMEEAEKSLQGSKKAVQLRLMVATPVRVEIWGMKLWRMKMKVECDVKVMKSSGKTTKVLSQECKVAINLLRL</sequence>
<dbReference type="EMBL" id="JAGFBR010000014">
    <property type="protein sequence ID" value="KAH0455358.1"/>
    <property type="molecule type" value="Genomic_DNA"/>
</dbReference>
<organism evidence="5 6">
    <name type="scientific">Dendrobium chrysotoxum</name>
    <name type="common">Orchid</name>
    <dbReference type="NCBI Taxonomy" id="161865"/>
    <lineage>
        <taxon>Eukaryota</taxon>
        <taxon>Viridiplantae</taxon>
        <taxon>Streptophyta</taxon>
        <taxon>Embryophyta</taxon>
        <taxon>Tracheophyta</taxon>
        <taxon>Spermatophyta</taxon>
        <taxon>Magnoliopsida</taxon>
        <taxon>Liliopsida</taxon>
        <taxon>Asparagales</taxon>
        <taxon>Orchidaceae</taxon>
        <taxon>Epidendroideae</taxon>
        <taxon>Malaxideae</taxon>
        <taxon>Dendrobiinae</taxon>
        <taxon>Dendrobium</taxon>
    </lineage>
</organism>
<dbReference type="Proteomes" id="UP000775213">
    <property type="component" value="Unassembled WGS sequence"/>
</dbReference>
<dbReference type="AlphaFoldDB" id="A0AAV7GIV0"/>
<evidence type="ECO:0000256" key="4">
    <source>
        <dbReference type="SAM" id="Phobius"/>
    </source>
</evidence>
<keyword evidence="4" id="KW-0812">Transmembrane</keyword>
<keyword evidence="2 4" id="KW-0472">Membrane</keyword>
<accession>A0AAV7GIV0</accession>
<gene>
    <name evidence="5" type="ORF">IEQ34_015390</name>
</gene>
<feature type="compositionally biased region" description="Pro residues" evidence="3">
    <location>
        <begin position="9"/>
        <end position="18"/>
    </location>
</feature>
<evidence type="ECO:0000313" key="6">
    <source>
        <dbReference type="Proteomes" id="UP000775213"/>
    </source>
</evidence>
<dbReference type="InterPro" id="IPR044839">
    <property type="entry name" value="NDR1-like"/>
</dbReference>
<comment type="caution">
    <text evidence="5">The sequence shown here is derived from an EMBL/GenBank/DDBJ whole genome shotgun (WGS) entry which is preliminary data.</text>
</comment>
<keyword evidence="4" id="KW-1133">Transmembrane helix</keyword>
<evidence type="ECO:0008006" key="7">
    <source>
        <dbReference type="Google" id="ProtNLM"/>
    </source>
</evidence>
<comment type="subcellular location">
    <subcellularLocation>
        <location evidence="1">Membrane</location>
    </subcellularLocation>
</comment>
<name>A0AAV7GIV0_DENCH</name>
<feature type="region of interest" description="Disordered" evidence="3">
    <location>
        <begin position="1"/>
        <end position="25"/>
    </location>
</feature>
<proteinExistence type="predicted"/>
<keyword evidence="6" id="KW-1185">Reference proteome</keyword>